<evidence type="ECO:0000256" key="1">
    <source>
        <dbReference type="SAM" id="Phobius"/>
    </source>
</evidence>
<dbReference type="EMBL" id="RPDH01000001">
    <property type="protein sequence ID" value="RPE12053.1"/>
    <property type="molecule type" value="Genomic_DNA"/>
</dbReference>
<sequence length="229" mass="25819">MKRSAADLLNNMHPLQRVLVSLFLAAVTFFAILQADMNPWVKYMLVWNAFALSYIATSWTVFLKRTIPEIRRYARIDDGSRTFVTLLVLFTSCSSMFAVLLVVLTKDEVARSLYLPVAISGMMTSWVMVHTIYTAHYAHLFYDDAEDNKNMHAGGLQFPKDSSPDYLDFAYFAFVIGMTFQVSDVQITSRKLRRVALLHGLLSFLLNTFVVALTINLVSGLVQQGKGAP</sequence>
<dbReference type="Pfam" id="PF07077">
    <property type="entry name" value="DUF1345"/>
    <property type="match status" value="1"/>
</dbReference>
<organism evidence="2 3">
    <name type="scientific">Chitinophaga lutea</name>
    <dbReference type="NCBI Taxonomy" id="2488634"/>
    <lineage>
        <taxon>Bacteria</taxon>
        <taxon>Pseudomonadati</taxon>
        <taxon>Bacteroidota</taxon>
        <taxon>Chitinophagia</taxon>
        <taxon>Chitinophagales</taxon>
        <taxon>Chitinophagaceae</taxon>
        <taxon>Chitinophaga</taxon>
    </lineage>
</organism>
<comment type="caution">
    <text evidence="2">The sequence shown here is derived from an EMBL/GenBank/DDBJ whole genome shotgun (WGS) entry which is preliminary data.</text>
</comment>
<name>A0A3N4PT92_9BACT</name>
<gene>
    <name evidence="2" type="ORF">EGT74_00405</name>
</gene>
<feature type="transmembrane region" description="Helical" evidence="1">
    <location>
        <begin position="83"/>
        <end position="104"/>
    </location>
</feature>
<dbReference type="OrthoDB" id="64737at2"/>
<feature type="transmembrane region" description="Helical" evidence="1">
    <location>
        <begin position="195"/>
        <end position="219"/>
    </location>
</feature>
<feature type="transmembrane region" description="Helical" evidence="1">
    <location>
        <begin position="166"/>
        <end position="183"/>
    </location>
</feature>
<keyword evidence="1" id="KW-0812">Transmembrane</keyword>
<keyword evidence="3" id="KW-1185">Reference proteome</keyword>
<protein>
    <submittedName>
        <fullName evidence="2">DUF1345 domain-containing protein</fullName>
    </submittedName>
</protein>
<dbReference type="Proteomes" id="UP000278351">
    <property type="component" value="Unassembled WGS sequence"/>
</dbReference>
<dbReference type="RefSeq" id="WP_123844467.1">
    <property type="nucleotide sequence ID" value="NZ_RPDH01000001.1"/>
</dbReference>
<evidence type="ECO:0000313" key="2">
    <source>
        <dbReference type="EMBL" id="RPE12053.1"/>
    </source>
</evidence>
<feature type="transmembrane region" description="Helical" evidence="1">
    <location>
        <begin position="45"/>
        <end position="63"/>
    </location>
</feature>
<keyword evidence="1" id="KW-1133">Transmembrane helix</keyword>
<dbReference type="InterPro" id="IPR009781">
    <property type="entry name" value="DUF1345"/>
</dbReference>
<evidence type="ECO:0000313" key="3">
    <source>
        <dbReference type="Proteomes" id="UP000278351"/>
    </source>
</evidence>
<dbReference type="AlphaFoldDB" id="A0A3N4PT92"/>
<accession>A0A3N4PT92</accession>
<reference evidence="2 3" key="1">
    <citation type="submission" date="2018-11" db="EMBL/GenBank/DDBJ databases">
        <title>Chitinophaga lutea sp.nov., isolate from arsenic contaminated soil.</title>
        <authorList>
            <person name="Zong Y."/>
        </authorList>
    </citation>
    <scope>NUCLEOTIDE SEQUENCE [LARGE SCALE GENOMIC DNA]</scope>
    <source>
        <strain evidence="2 3">ZY74</strain>
    </source>
</reference>
<proteinExistence type="predicted"/>
<keyword evidence="1" id="KW-0472">Membrane</keyword>